<name>A0AAD7LGK5_QUISA</name>
<sequence length="173" mass="18283">MNNSGSWAAAIGVNSSGEITGSDVMACGSRDLLTAEAQAGLLASKLASKLASGSDHLFGIILEERRRDPVGNLAFQGHDIMASSKKNMNFWPTSYSDADLSEASFVDMLKSNGNKAAQADTQATGISDSWNGNQGSRGGKRKGKKTRQLDPTLLGFKVTSNRILMGEIQGIDD</sequence>
<proteinExistence type="predicted"/>
<organism evidence="2 3">
    <name type="scientific">Quillaja saponaria</name>
    <name type="common">Soap bark tree</name>
    <dbReference type="NCBI Taxonomy" id="32244"/>
    <lineage>
        <taxon>Eukaryota</taxon>
        <taxon>Viridiplantae</taxon>
        <taxon>Streptophyta</taxon>
        <taxon>Embryophyta</taxon>
        <taxon>Tracheophyta</taxon>
        <taxon>Spermatophyta</taxon>
        <taxon>Magnoliopsida</taxon>
        <taxon>eudicotyledons</taxon>
        <taxon>Gunneridae</taxon>
        <taxon>Pentapetalae</taxon>
        <taxon>rosids</taxon>
        <taxon>fabids</taxon>
        <taxon>Fabales</taxon>
        <taxon>Quillajaceae</taxon>
        <taxon>Quillaja</taxon>
    </lineage>
</organism>
<feature type="region of interest" description="Disordered" evidence="1">
    <location>
        <begin position="120"/>
        <end position="150"/>
    </location>
</feature>
<dbReference type="AlphaFoldDB" id="A0AAD7LGK5"/>
<reference evidence="2" key="1">
    <citation type="journal article" date="2023" name="Science">
        <title>Elucidation of the pathway for biosynthesis of saponin adjuvants from the soapbark tree.</title>
        <authorList>
            <person name="Reed J."/>
            <person name="Orme A."/>
            <person name="El-Demerdash A."/>
            <person name="Owen C."/>
            <person name="Martin L.B.B."/>
            <person name="Misra R.C."/>
            <person name="Kikuchi S."/>
            <person name="Rejzek M."/>
            <person name="Martin A.C."/>
            <person name="Harkess A."/>
            <person name="Leebens-Mack J."/>
            <person name="Louveau T."/>
            <person name="Stephenson M.J."/>
            <person name="Osbourn A."/>
        </authorList>
    </citation>
    <scope>NUCLEOTIDE SEQUENCE</scope>
    <source>
        <strain evidence="2">S10</strain>
    </source>
</reference>
<dbReference type="Proteomes" id="UP001163823">
    <property type="component" value="Chromosome 9"/>
</dbReference>
<keyword evidence="3" id="KW-1185">Reference proteome</keyword>
<accession>A0AAD7LGK5</accession>
<comment type="caution">
    <text evidence="2">The sequence shown here is derived from an EMBL/GenBank/DDBJ whole genome shotgun (WGS) entry which is preliminary data.</text>
</comment>
<evidence type="ECO:0000256" key="1">
    <source>
        <dbReference type="SAM" id="MobiDB-lite"/>
    </source>
</evidence>
<feature type="compositionally biased region" description="Polar residues" evidence="1">
    <location>
        <begin position="120"/>
        <end position="134"/>
    </location>
</feature>
<dbReference type="EMBL" id="JARAOO010000009">
    <property type="protein sequence ID" value="KAJ7957518.1"/>
    <property type="molecule type" value="Genomic_DNA"/>
</dbReference>
<evidence type="ECO:0000313" key="3">
    <source>
        <dbReference type="Proteomes" id="UP001163823"/>
    </source>
</evidence>
<gene>
    <name evidence="2" type="ORF">O6P43_023815</name>
</gene>
<dbReference type="KEGG" id="qsa:O6P43_023815"/>
<dbReference type="PANTHER" id="PTHR46992:SF4">
    <property type="entry name" value="GYF DOMAIN-CONTAINING PROTEIN"/>
    <property type="match status" value="1"/>
</dbReference>
<evidence type="ECO:0000313" key="2">
    <source>
        <dbReference type="EMBL" id="KAJ7957518.1"/>
    </source>
</evidence>
<dbReference type="PANTHER" id="PTHR46992">
    <property type="entry name" value="GYF DOMAIN-CONTAINING PROTEIN"/>
    <property type="match status" value="1"/>
</dbReference>
<protein>
    <submittedName>
        <fullName evidence="2">GYF domain containing protein</fullName>
    </submittedName>
</protein>